<dbReference type="RefSeq" id="XP_073916775.1">
    <property type="nucleotide sequence ID" value="XM_074060674.1"/>
</dbReference>
<name>A0AC58LHZ5_CASCN</name>
<gene>
    <name evidence="2" type="primary">C18H22orf15</name>
</gene>
<reference evidence="2" key="1">
    <citation type="submission" date="2025-08" db="UniProtKB">
        <authorList>
            <consortium name="RefSeq"/>
        </authorList>
    </citation>
    <scope>IDENTIFICATION</scope>
</reference>
<organism evidence="1 2">
    <name type="scientific">Castor canadensis</name>
    <name type="common">American beaver</name>
    <dbReference type="NCBI Taxonomy" id="51338"/>
    <lineage>
        <taxon>Eukaryota</taxon>
        <taxon>Metazoa</taxon>
        <taxon>Chordata</taxon>
        <taxon>Craniata</taxon>
        <taxon>Vertebrata</taxon>
        <taxon>Euteleostomi</taxon>
        <taxon>Mammalia</taxon>
        <taxon>Eutheria</taxon>
        <taxon>Euarchontoglires</taxon>
        <taxon>Glires</taxon>
        <taxon>Rodentia</taxon>
        <taxon>Castorimorpha</taxon>
        <taxon>Castoridae</taxon>
        <taxon>Castor</taxon>
    </lineage>
</organism>
<evidence type="ECO:0000313" key="2">
    <source>
        <dbReference type="RefSeq" id="XP_073916775.1"/>
    </source>
</evidence>
<accession>A0AC58LHZ5</accession>
<sequence length="166" mass="18166">MFITVMFGAGCWELVNPWCSLVTLTAHLKQRGQVSPEATIALLAEDGQLVNLGEDLETSPIPNMGSSLLEERGTYVLVHIVSKWGPRLSFAAKLDCKGGIDHPRPFLTTHFVHLVPTCPLPNPYPNLKPGLANRSRKVGWRPSGQSGVLCPLSTLHSGREWSPHPL</sequence>
<keyword evidence="1" id="KW-1185">Reference proteome</keyword>
<protein>
    <submittedName>
        <fullName evidence="2">Uncharacterized protein C22orf15 homolog isoform X1</fullName>
    </submittedName>
</protein>
<dbReference type="Proteomes" id="UP001732720">
    <property type="component" value="Chromosome 18"/>
</dbReference>
<proteinExistence type="predicted"/>
<evidence type="ECO:0000313" key="1">
    <source>
        <dbReference type="Proteomes" id="UP001732720"/>
    </source>
</evidence>